<dbReference type="EMBL" id="JNCA01000013">
    <property type="protein sequence ID" value="KDN55480.1"/>
    <property type="molecule type" value="Genomic_DNA"/>
</dbReference>
<accession>A0A066WXT3</accession>
<keyword evidence="2" id="KW-1185">Reference proteome</keyword>
<sequence>MFRIISAKVNAKIFLNKLFLLILNKIKKNNLFLNVYL</sequence>
<protein>
    <submittedName>
        <fullName evidence="1">Uncharacterized protein</fullName>
    </submittedName>
</protein>
<proteinExistence type="predicted"/>
<dbReference type="AlphaFoldDB" id="A0A066WXT3"/>
<comment type="caution">
    <text evidence="1">The sequence shown here is derived from an EMBL/GenBank/DDBJ whole genome shotgun (WGS) entry which is preliminary data.</text>
</comment>
<gene>
    <name evidence="1" type="ORF">FEM21_13630</name>
</gene>
<organism evidence="1 2">
    <name type="scientific">Flavobacterium seoulense</name>
    <dbReference type="NCBI Taxonomy" id="1492738"/>
    <lineage>
        <taxon>Bacteria</taxon>
        <taxon>Pseudomonadati</taxon>
        <taxon>Bacteroidota</taxon>
        <taxon>Flavobacteriia</taxon>
        <taxon>Flavobacteriales</taxon>
        <taxon>Flavobacteriaceae</taxon>
        <taxon>Flavobacterium</taxon>
    </lineage>
</organism>
<evidence type="ECO:0000313" key="2">
    <source>
        <dbReference type="Proteomes" id="UP000027064"/>
    </source>
</evidence>
<reference evidence="1 2" key="1">
    <citation type="submission" date="2014-05" db="EMBL/GenBank/DDBJ databases">
        <title>Genome Sequence of Flavobacterium sp. EM1321.</title>
        <authorList>
            <person name="Shin S.-K."/>
            <person name="Yi H."/>
        </authorList>
    </citation>
    <scope>NUCLEOTIDE SEQUENCE [LARGE SCALE GENOMIC DNA]</scope>
    <source>
        <strain evidence="1 2">EM1321</strain>
    </source>
</reference>
<name>A0A066WXT3_9FLAO</name>
<evidence type="ECO:0000313" key="1">
    <source>
        <dbReference type="EMBL" id="KDN55480.1"/>
    </source>
</evidence>
<dbReference type="Proteomes" id="UP000027064">
    <property type="component" value="Unassembled WGS sequence"/>
</dbReference>
<dbReference type="PATRIC" id="fig|1492738.3.peg.1355"/>
<dbReference type="STRING" id="1492738.FEM21_13630"/>